<gene>
    <name evidence="1" type="ORF">METZ01_LOCUS35907</name>
</gene>
<evidence type="ECO:0000313" key="1">
    <source>
        <dbReference type="EMBL" id="SUZ83053.1"/>
    </source>
</evidence>
<dbReference type="AlphaFoldDB" id="A0A381R021"/>
<organism evidence="1">
    <name type="scientific">marine metagenome</name>
    <dbReference type="NCBI Taxonomy" id="408172"/>
    <lineage>
        <taxon>unclassified sequences</taxon>
        <taxon>metagenomes</taxon>
        <taxon>ecological metagenomes</taxon>
    </lineage>
</organism>
<name>A0A381R021_9ZZZZ</name>
<sequence length="45" mass="5232">MFVILSEAKNIAWGTKLILLRFLYTVEMTAHRQPLDYSIVSFPDC</sequence>
<accession>A0A381R021</accession>
<protein>
    <submittedName>
        <fullName evidence="1">Uncharacterized protein</fullName>
    </submittedName>
</protein>
<reference evidence="1" key="1">
    <citation type="submission" date="2018-05" db="EMBL/GenBank/DDBJ databases">
        <authorList>
            <person name="Lanie J.A."/>
            <person name="Ng W.-L."/>
            <person name="Kazmierczak K.M."/>
            <person name="Andrzejewski T.M."/>
            <person name="Davidsen T.M."/>
            <person name="Wayne K.J."/>
            <person name="Tettelin H."/>
            <person name="Glass J.I."/>
            <person name="Rusch D."/>
            <person name="Podicherti R."/>
            <person name="Tsui H.-C.T."/>
            <person name="Winkler M.E."/>
        </authorList>
    </citation>
    <scope>NUCLEOTIDE SEQUENCE</scope>
</reference>
<dbReference type="EMBL" id="UINC01001534">
    <property type="protein sequence ID" value="SUZ83053.1"/>
    <property type="molecule type" value="Genomic_DNA"/>
</dbReference>
<proteinExistence type="predicted"/>